<reference evidence="2" key="1">
    <citation type="journal article" date="2015" name="PLoS Genet.">
        <title>Genome Sequence and Transcriptome Analyses of Chrysochromulina tobin: Metabolic Tools for Enhanced Algal Fitness in the Prominent Order Prymnesiales (Haptophyceae).</title>
        <authorList>
            <person name="Hovde B.T."/>
            <person name="Deodato C.R."/>
            <person name="Hunsperger H.M."/>
            <person name="Ryken S.A."/>
            <person name="Yost W."/>
            <person name="Jha R.K."/>
            <person name="Patterson J."/>
            <person name="Monnat R.J. Jr."/>
            <person name="Barlow S.B."/>
            <person name="Starkenburg S.R."/>
            <person name="Cattolico R.A."/>
        </authorList>
    </citation>
    <scope>NUCLEOTIDE SEQUENCE</scope>
    <source>
        <strain evidence="2">CCMP291</strain>
    </source>
</reference>
<organism evidence="1 2">
    <name type="scientific">Chrysochromulina tobinii</name>
    <dbReference type="NCBI Taxonomy" id="1460289"/>
    <lineage>
        <taxon>Eukaryota</taxon>
        <taxon>Haptista</taxon>
        <taxon>Haptophyta</taxon>
        <taxon>Prymnesiophyceae</taxon>
        <taxon>Prymnesiales</taxon>
        <taxon>Chrysochromulinaceae</taxon>
        <taxon>Chrysochromulina</taxon>
    </lineage>
</organism>
<evidence type="ECO:0000313" key="1">
    <source>
        <dbReference type="EMBL" id="KOO27941.1"/>
    </source>
</evidence>
<dbReference type="Proteomes" id="UP000037460">
    <property type="component" value="Unassembled WGS sequence"/>
</dbReference>
<comment type="caution">
    <text evidence="1">The sequence shown here is derived from an EMBL/GenBank/DDBJ whole genome shotgun (WGS) entry which is preliminary data.</text>
</comment>
<sequence length="276" mass="28095">MTQQRPRARELVERQELFKATLCRRACEAPQMNALTCVTPPPEAAAAAGEDAEAGSPSAMALLPADLLSSLLLSSPETRLIGAQLPPPIATVPWLPSGLLSTPAPVGTAAAAASVVAPPPPPSAVAVDEGMEGPVGSRVPAAPPPTSYAQMAARRARPAAEPEVSATNGSRATCAAPTTVSAAVADPGPSITFNRFGPPLLAEAEEALHIPAACRGNPMRTALFAACRSNPESRSRRVAQRRARKAYLEARATGDTALSIDGAAVGPAADAGARDP</sequence>
<evidence type="ECO:0000313" key="2">
    <source>
        <dbReference type="Proteomes" id="UP000037460"/>
    </source>
</evidence>
<accession>A0A0M0JN12</accession>
<name>A0A0M0JN12_9EUKA</name>
<keyword evidence="2" id="KW-1185">Reference proteome</keyword>
<dbReference type="EMBL" id="JWZX01002641">
    <property type="protein sequence ID" value="KOO27941.1"/>
    <property type="molecule type" value="Genomic_DNA"/>
</dbReference>
<proteinExistence type="predicted"/>
<dbReference type="AlphaFoldDB" id="A0A0M0JN12"/>
<gene>
    <name evidence="1" type="ORF">Ctob_001242</name>
</gene>
<protein>
    <submittedName>
        <fullName evidence="1">Uncharacterized protein</fullName>
    </submittedName>
</protein>